<evidence type="ECO:0000313" key="11">
    <source>
        <dbReference type="Proteomes" id="UP000600365"/>
    </source>
</evidence>
<dbReference type="RefSeq" id="WP_189188633.1">
    <property type="nucleotide sequence ID" value="NZ_BMMM01000010.1"/>
</dbReference>
<feature type="region of interest" description="Disordered" evidence="7">
    <location>
        <begin position="294"/>
        <end position="336"/>
    </location>
</feature>
<feature type="region of interest" description="Disordered" evidence="7">
    <location>
        <begin position="364"/>
        <end position="521"/>
    </location>
</feature>
<feature type="compositionally biased region" description="Pro residues" evidence="7">
    <location>
        <begin position="481"/>
        <end position="493"/>
    </location>
</feature>
<dbReference type="SUPFAM" id="SSF56112">
    <property type="entry name" value="Protein kinase-like (PK-like)"/>
    <property type="match status" value="1"/>
</dbReference>
<feature type="compositionally biased region" description="Gly residues" evidence="7">
    <location>
        <begin position="377"/>
        <end position="390"/>
    </location>
</feature>
<sequence>MAGETPDQGEGRVISGRYRLLRTLGAGGMGRVWLAYDEELACEVSMKEVALPDVPMDASEPAQRIARARSEARHAARLRGHPHVATVHDVVVHEGLPWIVMEYVPDAIDLQAVVRRSGPLSPAVTARIGLAVLDALTAGHRIGILRRDVKPANILLAPDASGDPYARVLLTDYGIALQPESREPRLTATAGILGTPGYLAPERARGEPPTPAADLFSLGATLYAAVEGRGPFDRRGDYATLTALLGEEPTPPTRAGELTPVLHGLLVKDPVRRSSPEAVARGLERVLRGAAGAGFGPPPGWGATPLPEPAPGGFAPPPGGFGAVPGSPSASVPSDEVAGAPPGYVAGAPPGYVAGAPPGYVVGSPPGQSGASAQGPYGSGQYGDRAGGSTPGTPSTPHSPRTPGAPPTPNTPQTPGGPVGPGVGDTPGAGGSATPGGPSAPTSGTPSPYGPWSSVAPRGAYDLRNNPYASGPDSPYAGTGAPPPHEGGPPLPTPHTYVGSRSGPGPYAGGPSGPPPPHAGHKKPAALIALVVGVVLVIAGGAWAAVSLTGGDGDRKGSEAKKAPSASASTSAPEPTGPVYPYGEQAGLTDPLQAGDCVKAVWSGTPFKSVPNLGVVDCADDWPDGQVVAVDTATDYADARAQGTTRCAGQAEPVATALPDAGAYALVPTKAGFTAADGATACLVLGRHVPIGGEVARFRDKNMDLYAAQMAIGDCWTYVDKGGDSFQSLLTDCAKPHTDQVVGFAAAPKDMDYKKGVDNGGKLCSNKFESSWAPGSELKTYGWLGDKEDWNDGFTTVVCTVGHADNTKTTGKIPTPGTV</sequence>
<evidence type="ECO:0000256" key="1">
    <source>
        <dbReference type="ARBA" id="ARBA00012513"/>
    </source>
</evidence>
<keyword evidence="4" id="KW-0547">Nucleotide-binding</keyword>
<keyword evidence="5" id="KW-0418">Kinase</keyword>
<gene>
    <name evidence="10" type="ORF">GCM10011579_053650</name>
</gene>
<dbReference type="GO" id="GO:0004674">
    <property type="term" value="F:protein serine/threonine kinase activity"/>
    <property type="evidence" value="ECO:0007669"/>
    <property type="project" value="UniProtKB-KW"/>
</dbReference>
<evidence type="ECO:0000313" key="10">
    <source>
        <dbReference type="EMBL" id="GGN74535.1"/>
    </source>
</evidence>
<keyword evidence="2" id="KW-0723">Serine/threonine-protein kinase</keyword>
<dbReference type="EC" id="2.7.11.1" evidence="1"/>
<reference evidence="10 11" key="1">
    <citation type="journal article" date="2014" name="Int. J. Syst. Evol. Microbiol.">
        <title>Complete genome sequence of Corynebacterium casei LMG S-19264T (=DSM 44701T), isolated from a smear-ripened cheese.</title>
        <authorList>
            <consortium name="US DOE Joint Genome Institute (JGI-PGF)"/>
            <person name="Walter F."/>
            <person name="Albersmeier A."/>
            <person name="Kalinowski J."/>
            <person name="Ruckert C."/>
        </authorList>
    </citation>
    <scope>NUCLEOTIDE SEQUENCE [LARGE SCALE GENOMIC DNA]</scope>
    <source>
        <strain evidence="10 11">CGMCC 4.7111</strain>
    </source>
</reference>
<dbReference type="GO" id="GO:0005524">
    <property type="term" value="F:ATP binding"/>
    <property type="evidence" value="ECO:0007669"/>
    <property type="project" value="UniProtKB-KW"/>
</dbReference>
<evidence type="ECO:0000256" key="3">
    <source>
        <dbReference type="ARBA" id="ARBA00022679"/>
    </source>
</evidence>
<evidence type="ECO:0000256" key="4">
    <source>
        <dbReference type="ARBA" id="ARBA00022741"/>
    </source>
</evidence>
<feature type="compositionally biased region" description="Gly residues" evidence="7">
    <location>
        <begin position="417"/>
        <end position="434"/>
    </location>
</feature>
<keyword evidence="3" id="KW-0808">Transferase</keyword>
<dbReference type="InterPro" id="IPR011009">
    <property type="entry name" value="Kinase-like_dom_sf"/>
</dbReference>
<organism evidence="10 11">
    <name type="scientific">Streptomyces albiflavescens</name>
    <dbReference type="NCBI Taxonomy" id="1623582"/>
    <lineage>
        <taxon>Bacteria</taxon>
        <taxon>Bacillati</taxon>
        <taxon>Actinomycetota</taxon>
        <taxon>Actinomycetes</taxon>
        <taxon>Kitasatosporales</taxon>
        <taxon>Streptomycetaceae</taxon>
        <taxon>Streptomyces</taxon>
    </lineage>
</organism>
<feature type="compositionally biased region" description="Low complexity" evidence="7">
    <location>
        <begin position="563"/>
        <end position="574"/>
    </location>
</feature>
<keyword evidence="8" id="KW-1133">Transmembrane helix</keyword>
<dbReference type="AlphaFoldDB" id="A0A917Y815"/>
<feature type="compositionally biased region" description="Basic and acidic residues" evidence="7">
    <location>
        <begin position="552"/>
        <end position="562"/>
    </location>
</feature>
<evidence type="ECO:0000259" key="9">
    <source>
        <dbReference type="PROSITE" id="PS50011"/>
    </source>
</evidence>
<feature type="compositionally biased region" description="Low complexity" evidence="7">
    <location>
        <begin position="435"/>
        <end position="451"/>
    </location>
</feature>
<keyword evidence="8" id="KW-0472">Membrane</keyword>
<keyword evidence="11" id="KW-1185">Reference proteome</keyword>
<evidence type="ECO:0000256" key="2">
    <source>
        <dbReference type="ARBA" id="ARBA00022527"/>
    </source>
</evidence>
<keyword evidence="8" id="KW-0812">Transmembrane</keyword>
<dbReference type="EMBL" id="BMMM01000010">
    <property type="protein sequence ID" value="GGN74535.1"/>
    <property type="molecule type" value="Genomic_DNA"/>
</dbReference>
<dbReference type="Proteomes" id="UP000600365">
    <property type="component" value="Unassembled WGS sequence"/>
</dbReference>
<comment type="caution">
    <text evidence="10">The sequence shown here is derived from an EMBL/GenBank/DDBJ whole genome shotgun (WGS) entry which is preliminary data.</text>
</comment>
<name>A0A917Y815_9ACTN</name>
<proteinExistence type="predicted"/>
<evidence type="ECO:0000256" key="8">
    <source>
        <dbReference type="SAM" id="Phobius"/>
    </source>
</evidence>
<accession>A0A917Y815</accession>
<feature type="region of interest" description="Disordered" evidence="7">
    <location>
        <begin position="549"/>
        <end position="582"/>
    </location>
</feature>
<keyword evidence="6" id="KW-0067">ATP-binding</keyword>
<dbReference type="SMART" id="SM00220">
    <property type="entry name" value="S_TKc"/>
    <property type="match status" value="1"/>
</dbReference>
<feature type="compositionally biased region" description="Low complexity" evidence="7">
    <location>
        <begin position="391"/>
        <end position="402"/>
    </location>
</feature>
<evidence type="ECO:0000256" key="6">
    <source>
        <dbReference type="ARBA" id="ARBA00022840"/>
    </source>
</evidence>
<feature type="compositionally biased region" description="Pro residues" evidence="7">
    <location>
        <begin position="403"/>
        <end position="412"/>
    </location>
</feature>
<dbReference type="Pfam" id="PF00069">
    <property type="entry name" value="Pkinase"/>
    <property type="match status" value="1"/>
</dbReference>
<feature type="transmembrane region" description="Helical" evidence="8">
    <location>
        <begin position="525"/>
        <end position="546"/>
    </location>
</feature>
<evidence type="ECO:0000256" key="5">
    <source>
        <dbReference type="ARBA" id="ARBA00022777"/>
    </source>
</evidence>
<protein>
    <recommendedName>
        <fullName evidence="1">non-specific serine/threonine protein kinase</fullName>
        <ecNumber evidence="1">2.7.11.1</ecNumber>
    </recommendedName>
</protein>
<dbReference type="CDD" id="cd14014">
    <property type="entry name" value="STKc_PknB_like"/>
    <property type="match status" value="1"/>
</dbReference>
<dbReference type="Gene3D" id="3.30.200.20">
    <property type="entry name" value="Phosphorylase Kinase, domain 1"/>
    <property type="match status" value="1"/>
</dbReference>
<evidence type="ECO:0000256" key="7">
    <source>
        <dbReference type="SAM" id="MobiDB-lite"/>
    </source>
</evidence>
<dbReference type="PANTHER" id="PTHR43289:SF6">
    <property type="entry name" value="SERINE_THREONINE-PROTEIN KINASE NEKL-3"/>
    <property type="match status" value="1"/>
</dbReference>
<dbReference type="InterPro" id="IPR000719">
    <property type="entry name" value="Prot_kinase_dom"/>
</dbReference>
<feature type="domain" description="Protein kinase" evidence="9">
    <location>
        <begin position="18"/>
        <end position="287"/>
    </location>
</feature>
<dbReference type="PANTHER" id="PTHR43289">
    <property type="entry name" value="MITOGEN-ACTIVATED PROTEIN KINASE KINASE KINASE 20-RELATED"/>
    <property type="match status" value="1"/>
</dbReference>
<feature type="compositionally biased region" description="Low complexity" evidence="7">
    <location>
        <begin position="324"/>
        <end position="336"/>
    </location>
</feature>
<feature type="compositionally biased region" description="Pro residues" evidence="7">
    <location>
        <begin position="296"/>
        <end position="319"/>
    </location>
</feature>
<dbReference type="Gene3D" id="1.10.510.10">
    <property type="entry name" value="Transferase(Phosphotransferase) domain 1"/>
    <property type="match status" value="1"/>
</dbReference>
<dbReference type="PROSITE" id="PS50011">
    <property type="entry name" value="PROTEIN_KINASE_DOM"/>
    <property type="match status" value="1"/>
</dbReference>